<keyword evidence="3" id="KW-0238">DNA-binding</keyword>
<proteinExistence type="predicted"/>
<dbReference type="PANTHER" id="PTHR31845:SF10">
    <property type="entry name" value="ZN(II)2CYS6 TRANSCRIPTION FACTOR (EUROFUNG)"/>
    <property type="match status" value="1"/>
</dbReference>
<accession>A0A9W9FHS2</accession>
<protein>
    <recommendedName>
        <fullName evidence="7">Zn(2)-C6 fungal-type domain-containing protein</fullName>
    </recommendedName>
</protein>
<keyword evidence="5" id="KW-0539">Nucleus</keyword>
<dbReference type="GO" id="GO:0000981">
    <property type="term" value="F:DNA-binding transcription factor activity, RNA polymerase II-specific"/>
    <property type="evidence" value="ECO:0007669"/>
    <property type="project" value="InterPro"/>
</dbReference>
<keyword evidence="4" id="KW-0804">Transcription</keyword>
<evidence type="ECO:0000256" key="5">
    <source>
        <dbReference type="ARBA" id="ARBA00023242"/>
    </source>
</evidence>
<comment type="subcellular location">
    <subcellularLocation>
        <location evidence="1">Nucleus</location>
    </subcellularLocation>
</comment>
<evidence type="ECO:0000256" key="4">
    <source>
        <dbReference type="ARBA" id="ARBA00023163"/>
    </source>
</evidence>
<evidence type="ECO:0000256" key="6">
    <source>
        <dbReference type="SAM" id="MobiDB-lite"/>
    </source>
</evidence>
<name>A0A9W9FHS2_9EURO</name>
<reference evidence="8" key="2">
    <citation type="journal article" date="2023" name="IMA Fungus">
        <title>Comparative genomic study of the Penicillium genus elucidates a diverse pangenome and 15 lateral gene transfer events.</title>
        <authorList>
            <person name="Petersen C."/>
            <person name="Sorensen T."/>
            <person name="Nielsen M.R."/>
            <person name="Sondergaard T.E."/>
            <person name="Sorensen J.L."/>
            <person name="Fitzpatrick D.A."/>
            <person name="Frisvad J.C."/>
            <person name="Nielsen K.L."/>
        </authorList>
    </citation>
    <scope>NUCLEOTIDE SEQUENCE</scope>
    <source>
        <strain evidence="8">IBT 30069</strain>
    </source>
</reference>
<dbReference type="InterPro" id="IPR036864">
    <property type="entry name" value="Zn2-C6_fun-type_DNA-bd_sf"/>
</dbReference>
<dbReference type="EMBL" id="JAPQKH010000004">
    <property type="protein sequence ID" value="KAJ5100386.1"/>
    <property type="molecule type" value="Genomic_DNA"/>
</dbReference>
<dbReference type="Gene3D" id="4.10.240.10">
    <property type="entry name" value="Zn(2)-C6 fungal-type DNA-binding domain"/>
    <property type="match status" value="1"/>
</dbReference>
<dbReference type="Proteomes" id="UP001149165">
    <property type="component" value="Unassembled WGS sequence"/>
</dbReference>
<dbReference type="GO" id="GO:0000976">
    <property type="term" value="F:transcription cis-regulatory region binding"/>
    <property type="evidence" value="ECO:0007669"/>
    <property type="project" value="TreeGrafter"/>
</dbReference>
<gene>
    <name evidence="8" type="ORF">N7456_006438</name>
</gene>
<dbReference type="GO" id="GO:0008270">
    <property type="term" value="F:zinc ion binding"/>
    <property type="evidence" value="ECO:0007669"/>
    <property type="project" value="InterPro"/>
</dbReference>
<dbReference type="InterPro" id="IPR051089">
    <property type="entry name" value="prtT"/>
</dbReference>
<dbReference type="AlphaFoldDB" id="A0A9W9FHS2"/>
<dbReference type="SUPFAM" id="SSF57701">
    <property type="entry name" value="Zn2/Cys6 DNA-binding domain"/>
    <property type="match status" value="1"/>
</dbReference>
<evidence type="ECO:0000256" key="2">
    <source>
        <dbReference type="ARBA" id="ARBA00023015"/>
    </source>
</evidence>
<feature type="region of interest" description="Disordered" evidence="6">
    <location>
        <begin position="84"/>
        <end position="122"/>
    </location>
</feature>
<evidence type="ECO:0000259" key="7">
    <source>
        <dbReference type="PROSITE" id="PS00463"/>
    </source>
</evidence>
<comment type="caution">
    <text evidence="8">The sequence shown here is derived from an EMBL/GenBank/DDBJ whole genome shotgun (WGS) entry which is preliminary data.</text>
</comment>
<sequence length="586" mass="65900">MDMPDTLLDVKPRACIHCSRAKAKCVWLSDDDDICQRCLKYSASCSKANSVSKKRRGKATHGSILEQKIDEILDGLARVREALPRPIRPTEPSAFPENCDSTTTQGPHQDQPSTASSSKLTRQSSSNEYISIVPGFEVSFSDANQVLEEYMVTMLPEFPFVPVPSTNSSAMLKRKPLLLKTILWVCRPPSLEASAAFESWFRQYIANQVVVLMKKDLEIVQAILVFLACFYRNDIYFYATAKDTALVQLAISIMDDLKMTRPQWKEGLAFESIVEDAAHMQNKLPSPPNQTREECRTLMGLYYLTSTFRSLLGKRYKLDYAAHIDGYCRQLQHAQEYPTDPLLVNLVGIRKIAMKVHDSFWEMMASPNNQPSGGVYSIAVDSIQNELETFMNQLPVDLKWNHLLRTHCASIRIRLFEPFKSGDASETPGPTHLRSSLICDCLQSTHELYDAFRLVPVVSFPSLTVVSILQIALAIIKASRLLLVEDEALDLNTARTMHDLPGILQQLSKVFEDASRAGSPRSKMIVHGLPIFSEYAEAYRGIERAYLNRINTDAVVSDPPFTATINGDHGLDFWNQLSDFTNGIFP</sequence>
<feature type="compositionally biased region" description="Polar residues" evidence="6">
    <location>
        <begin position="99"/>
        <end position="122"/>
    </location>
</feature>
<dbReference type="PANTHER" id="PTHR31845">
    <property type="entry name" value="FINGER DOMAIN PROTEIN, PUTATIVE-RELATED"/>
    <property type="match status" value="1"/>
</dbReference>
<dbReference type="GO" id="GO:0005634">
    <property type="term" value="C:nucleus"/>
    <property type="evidence" value="ECO:0007669"/>
    <property type="project" value="UniProtKB-SubCell"/>
</dbReference>
<evidence type="ECO:0000256" key="3">
    <source>
        <dbReference type="ARBA" id="ARBA00023125"/>
    </source>
</evidence>
<organism evidence="8 9">
    <name type="scientific">Penicillium angulare</name>
    <dbReference type="NCBI Taxonomy" id="116970"/>
    <lineage>
        <taxon>Eukaryota</taxon>
        <taxon>Fungi</taxon>
        <taxon>Dikarya</taxon>
        <taxon>Ascomycota</taxon>
        <taxon>Pezizomycotina</taxon>
        <taxon>Eurotiomycetes</taxon>
        <taxon>Eurotiomycetidae</taxon>
        <taxon>Eurotiales</taxon>
        <taxon>Aspergillaceae</taxon>
        <taxon>Penicillium</taxon>
    </lineage>
</organism>
<dbReference type="CDD" id="cd00067">
    <property type="entry name" value="GAL4"/>
    <property type="match status" value="1"/>
</dbReference>
<feature type="domain" description="Zn(2)-C6 fungal-type" evidence="7">
    <location>
        <begin position="14"/>
        <end position="45"/>
    </location>
</feature>
<evidence type="ECO:0000313" key="8">
    <source>
        <dbReference type="EMBL" id="KAJ5100386.1"/>
    </source>
</evidence>
<dbReference type="CDD" id="cd12148">
    <property type="entry name" value="fungal_TF_MHR"/>
    <property type="match status" value="1"/>
</dbReference>
<evidence type="ECO:0000313" key="9">
    <source>
        <dbReference type="Proteomes" id="UP001149165"/>
    </source>
</evidence>
<evidence type="ECO:0000256" key="1">
    <source>
        <dbReference type="ARBA" id="ARBA00004123"/>
    </source>
</evidence>
<dbReference type="OrthoDB" id="4364543at2759"/>
<dbReference type="InterPro" id="IPR001138">
    <property type="entry name" value="Zn2Cys6_DnaBD"/>
</dbReference>
<keyword evidence="9" id="KW-1185">Reference proteome</keyword>
<dbReference type="PROSITE" id="PS00463">
    <property type="entry name" value="ZN2_CY6_FUNGAL_1"/>
    <property type="match status" value="1"/>
</dbReference>
<keyword evidence="2" id="KW-0805">Transcription regulation</keyword>
<reference evidence="8" key="1">
    <citation type="submission" date="2022-11" db="EMBL/GenBank/DDBJ databases">
        <authorList>
            <person name="Petersen C."/>
        </authorList>
    </citation>
    <scope>NUCLEOTIDE SEQUENCE</scope>
    <source>
        <strain evidence="8">IBT 30069</strain>
    </source>
</reference>